<feature type="transmembrane region" description="Helical" evidence="2">
    <location>
        <begin position="33"/>
        <end position="54"/>
    </location>
</feature>
<accession>A0A8J2TLS5</accession>
<dbReference type="AlphaFoldDB" id="A0A8J2TLS5"/>
<evidence type="ECO:0000313" key="3">
    <source>
        <dbReference type="EMBL" id="GFZ77441.1"/>
    </source>
</evidence>
<dbReference type="NCBIfam" id="NF041554">
    <property type="entry name" value="SA1362_fam"/>
    <property type="match status" value="1"/>
</dbReference>
<evidence type="ECO:0000256" key="2">
    <source>
        <dbReference type="SAM" id="Phobius"/>
    </source>
</evidence>
<name>A0A8J2TLS5_9BACI</name>
<gene>
    <name evidence="3" type="ORF">GCM10010978_18800</name>
</gene>
<reference evidence="3" key="1">
    <citation type="journal article" date="2014" name="Int. J. Syst. Evol. Microbiol.">
        <title>Complete genome sequence of Corynebacterium casei LMG S-19264T (=DSM 44701T), isolated from a smear-ripened cheese.</title>
        <authorList>
            <consortium name="US DOE Joint Genome Institute (JGI-PGF)"/>
            <person name="Walter F."/>
            <person name="Albersmeier A."/>
            <person name="Kalinowski J."/>
            <person name="Ruckert C."/>
        </authorList>
    </citation>
    <scope>NUCLEOTIDE SEQUENCE</scope>
    <source>
        <strain evidence="3">CGMCC 1.12360</strain>
    </source>
</reference>
<dbReference type="RefSeq" id="WP_188392148.1">
    <property type="nucleotide sequence ID" value="NZ_BMEV01000032.1"/>
</dbReference>
<feature type="region of interest" description="Disordered" evidence="1">
    <location>
        <begin position="80"/>
        <end position="101"/>
    </location>
</feature>
<feature type="transmembrane region" description="Helical" evidence="2">
    <location>
        <begin position="7"/>
        <end position="27"/>
    </location>
</feature>
<keyword evidence="2" id="KW-0812">Transmembrane</keyword>
<comment type="caution">
    <text evidence="3">The sequence shown here is derived from an EMBL/GenBank/DDBJ whole genome shotgun (WGS) entry which is preliminary data.</text>
</comment>
<proteinExistence type="predicted"/>
<reference evidence="3" key="2">
    <citation type="submission" date="2020-09" db="EMBL/GenBank/DDBJ databases">
        <authorList>
            <person name="Sun Q."/>
            <person name="Zhou Y."/>
        </authorList>
    </citation>
    <scope>NUCLEOTIDE SEQUENCE</scope>
    <source>
        <strain evidence="3">CGMCC 1.12360</strain>
    </source>
</reference>
<evidence type="ECO:0000256" key="1">
    <source>
        <dbReference type="SAM" id="MobiDB-lite"/>
    </source>
</evidence>
<dbReference type="InterPro" id="IPR048110">
    <property type="entry name" value="SA1362/YqhP-like"/>
</dbReference>
<keyword evidence="4" id="KW-1185">Reference proteome</keyword>
<dbReference type="EMBL" id="BMEV01000032">
    <property type="protein sequence ID" value="GFZ77441.1"/>
    <property type="molecule type" value="Genomic_DNA"/>
</dbReference>
<evidence type="ECO:0000313" key="4">
    <source>
        <dbReference type="Proteomes" id="UP000602050"/>
    </source>
</evidence>
<protein>
    <submittedName>
        <fullName evidence="3">Membrane protein</fullName>
    </submittedName>
</protein>
<keyword evidence="2" id="KW-0472">Membrane</keyword>
<sequence length="121" mass="14009">MAFKKSHILFSFIIGLAVFGLMAQLILQPARLFINLLMAVGIGIVIFFIFYLLFRSRFSANEMKKYRKAVRQSKAKYSKWGNQDKTAAKKQPSLIRKKRRNAAHLRVIDGNKSKRKNRASF</sequence>
<keyword evidence="2" id="KW-1133">Transmembrane helix</keyword>
<dbReference type="Proteomes" id="UP000602050">
    <property type="component" value="Unassembled WGS sequence"/>
</dbReference>
<organism evidence="3 4">
    <name type="scientific">Compostibacillus humi</name>
    <dbReference type="NCBI Taxonomy" id="1245525"/>
    <lineage>
        <taxon>Bacteria</taxon>
        <taxon>Bacillati</taxon>
        <taxon>Bacillota</taxon>
        <taxon>Bacilli</taxon>
        <taxon>Bacillales</taxon>
        <taxon>Bacillaceae</taxon>
        <taxon>Compostibacillus</taxon>
    </lineage>
</organism>